<keyword evidence="6" id="KW-1133">Transmembrane helix</keyword>
<dbReference type="InterPro" id="IPR000873">
    <property type="entry name" value="AMP-dep_synth/lig_dom"/>
</dbReference>
<keyword evidence="6" id="KW-0812">Transmembrane</keyword>
<comment type="catalytic activity">
    <reaction evidence="5">
        <text>a long-chain fatty acid + ATP + CoA = a long-chain fatty acyl-CoA + AMP + diphosphate</text>
        <dbReference type="Rhea" id="RHEA:15421"/>
        <dbReference type="ChEBI" id="CHEBI:30616"/>
        <dbReference type="ChEBI" id="CHEBI:33019"/>
        <dbReference type="ChEBI" id="CHEBI:57287"/>
        <dbReference type="ChEBI" id="CHEBI:57560"/>
        <dbReference type="ChEBI" id="CHEBI:83139"/>
        <dbReference type="ChEBI" id="CHEBI:456215"/>
        <dbReference type="EC" id="6.2.1.3"/>
    </reaction>
</comment>
<dbReference type="PANTHER" id="PTHR43272:SF83">
    <property type="entry name" value="ACYL-COA SYNTHETASE LONG-CHAIN, ISOFORM J"/>
    <property type="match status" value="1"/>
</dbReference>
<comment type="similarity">
    <text evidence="1">Belongs to the ATP-dependent AMP-binding enzyme family.</text>
</comment>
<reference evidence="8" key="1">
    <citation type="submission" date="2021-01" db="EMBL/GenBank/DDBJ databases">
        <authorList>
            <person name="Corre E."/>
            <person name="Pelletier E."/>
            <person name="Niang G."/>
            <person name="Scheremetjew M."/>
            <person name="Finn R."/>
            <person name="Kale V."/>
            <person name="Holt S."/>
            <person name="Cochrane G."/>
            <person name="Meng A."/>
            <person name="Brown T."/>
            <person name="Cohen L."/>
        </authorList>
    </citation>
    <scope>NUCLEOTIDE SEQUENCE</scope>
    <source>
        <strain evidence="8">CCMP3105</strain>
    </source>
</reference>
<evidence type="ECO:0000256" key="3">
    <source>
        <dbReference type="ARBA" id="ARBA00022741"/>
    </source>
</evidence>
<keyword evidence="2" id="KW-0436">Ligase</keyword>
<evidence type="ECO:0000256" key="2">
    <source>
        <dbReference type="ARBA" id="ARBA00022598"/>
    </source>
</evidence>
<evidence type="ECO:0000259" key="7">
    <source>
        <dbReference type="Pfam" id="PF00501"/>
    </source>
</evidence>
<evidence type="ECO:0000313" key="8">
    <source>
        <dbReference type="EMBL" id="CAE4640909.1"/>
    </source>
</evidence>
<dbReference type="Pfam" id="PF00501">
    <property type="entry name" value="AMP-binding"/>
    <property type="match status" value="1"/>
</dbReference>
<dbReference type="PANTHER" id="PTHR43272">
    <property type="entry name" value="LONG-CHAIN-FATTY-ACID--COA LIGASE"/>
    <property type="match status" value="1"/>
</dbReference>
<name>A0A7S4VNU1_9DINO</name>
<feature type="transmembrane region" description="Helical" evidence="6">
    <location>
        <begin position="12"/>
        <end position="34"/>
    </location>
</feature>
<dbReference type="EMBL" id="HBNR01067884">
    <property type="protein sequence ID" value="CAE4640909.1"/>
    <property type="molecule type" value="Transcribed_RNA"/>
</dbReference>
<gene>
    <name evidence="8" type="ORF">AMON00008_LOCUS47997</name>
</gene>
<dbReference type="InterPro" id="IPR042099">
    <property type="entry name" value="ANL_N_sf"/>
</dbReference>
<dbReference type="GO" id="GO:0005524">
    <property type="term" value="F:ATP binding"/>
    <property type="evidence" value="ECO:0007669"/>
    <property type="project" value="UniProtKB-KW"/>
</dbReference>
<dbReference type="GO" id="GO:0005783">
    <property type="term" value="C:endoplasmic reticulum"/>
    <property type="evidence" value="ECO:0007669"/>
    <property type="project" value="TreeGrafter"/>
</dbReference>
<dbReference type="GO" id="GO:0016020">
    <property type="term" value="C:membrane"/>
    <property type="evidence" value="ECO:0007669"/>
    <property type="project" value="TreeGrafter"/>
</dbReference>
<dbReference type="Gene3D" id="3.40.50.12780">
    <property type="entry name" value="N-terminal domain of ligase-like"/>
    <property type="match status" value="1"/>
</dbReference>
<dbReference type="InterPro" id="IPR020845">
    <property type="entry name" value="AMP-binding_CS"/>
</dbReference>
<keyword evidence="6" id="KW-0472">Membrane</keyword>
<proteinExistence type="inferred from homology"/>
<evidence type="ECO:0000256" key="1">
    <source>
        <dbReference type="ARBA" id="ARBA00006432"/>
    </source>
</evidence>
<protein>
    <recommendedName>
        <fullName evidence="7">AMP-dependent synthetase/ligase domain-containing protein</fullName>
    </recommendedName>
</protein>
<dbReference type="SUPFAM" id="SSF56801">
    <property type="entry name" value="Acetyl-CoA synthetase-like"/>
    <property type="match status" value="1"/>
</dbReference>
<evidence type="ECO:0000256" key="6">
    <source>
        <dbReference type="SAM" id="Phobius"/>
    </source>
</evidence>
<evidence type="ECO:0000256" key="5">
    <source>
        <dbReference type="ARBA" id="ARBA00036813"/>
    </source>
</evidence>
<dbReference type="PROSITE" id="PS00455">
    <property type="entry name" value="AMP_BINDING"/>
    <property type="match status" value="1"/>
</dbReference>
<accession>A0A7S4VNU1</accession>
<dbReference type="GO" id="GO:0004467">
    <property type="term" value="F:long-chain fatty acid-CoA ligase activity"/>
    <property type="evidence" value="ECO:0007669"/>
    <property type="project" value="UniProtKB-EC"/>
</dbReference>
<keyword evidence="4" id="KW-0067">ATP-binding</keyword>
<sequence length="750" mass="81218">MANQALMAAMHVAAGILVILDFLVWVLTLGPLWMALKKMKIPDAWASVAGVANINGELDPSGVFRSLHAVEKGKLSDSPFPGEVTTIWQLLERAYRLYGARPAQGIRPLLRMQEDKGFRFPAKVFGETQWRTYAELGSMAKAFGAGLRALGMEPQPEGNFDELEGKFKIMMYEDTCADWALCMHGAVSQAMVVATCYATLGVPSVISSVLEGKVTVLVCNLKAVAMLLKKASEMPSLEAIVYLDNGCMPEEIKDLKAKLKAEPAGSVKVLSLEEVIELGKEKPVPPTQPKPEHVAVLMYTSGSTGKPKGVMVRHSQLLATVAAVKDQFCEILDMSGETYLGYLPLAHILELTAETYFLGMGNRIGYADPKTLMSGPEKCYPTGGLEEFKPTLMAGVPKVWETIKKGAEAKLAKASPASQFLFKVALRVKKAAMKGSRYTPIFDLLVFGRFKSMIGGKMKFTLSGGGAISSEVQEWVRTCFGCPLVQGYGLTETCGASCIQHPFDVSVGVAGSPLSSVEFTLHSEPDITDSKKKPYLATDKEHANGQPCLGRGEVWIRGPGVTSGYFKQPEKTAEDFDKDGWFHTGDIGMFTPEGHLKIVDRKKNLVKLKGGEYVALEHMNATYNLADIVNAEAGGVCSYADGELDKPLVLVQCKVKELTALAEEAGVTGKEGEALCHDPKVMAAVKAKLDAVAKADKSFPALFNAAATMPVVTPWSAENGCLTATNKLVQKQVWEVHAEDIKIMKKMTIK</sequence>
<feature type="domain" description="AMP-dependent synthetase/ligase" evidence="7">
    <location>
        <begin position="121"/>
        <end position="566"/>
    </location>
</feature>
<keyword evidence="3" id="KW-0547">Nucleotide-binding</keyword>
<evidence type="ECO:0000256" key="4">
    <source>
        <dbReference type="ARBA" id="ARBA00022840"/>
    </source>
</evidence>
<dbReference type="AlphaFoldDB" id="A0A7S4VNU1"/>
<organism evidence="8">
    <name type="scientific">Alexandrium monilatum</name>
    <dbReference type="NCBI Taxonomy" id="311494"/>
    <lineage>
        <taxon>Eukaryota</taxon>
        <taxon>Sar</taxon>
        <taxon>Alveolata</taxon>
        <taxon>Dinophyceae</taxon>
        <taxon>Gonyaulacales</taxon>
        <taxon>Pyrocystaceae</taxon>
        <taxon>Alexandrium</taxon>
    </lineage>
</organism>